<dbReference type="Proteomes" id="UP001230156">
    <property type="component" value="Unassembled WGS sequence"/>
</dbReference>
<dbReference type="InterPro" id="IPR000683">
    <property type="entry name" value="Gfo/Idh/MocA-like_OxRdtase_N"/>
</dbReference>
<feature type="domain" description="Gfo/Idh/MocA-like oxidoreductase N-terminal" evidence="3">
    <location>
        <begin position="3"/>
        <end position="120"/>
    </location>
</feature>
<dbReference type="EC" id="1.1.1.18" evidence="5"/>
<accession>A0ABU0YFS1</accession>
<dbReference type="Pfam" id="PF22725">
    <property type="entry name" value="GFO_IDH_MocA_C3"/>
    <property type="match status" value="1"/>
</dbReference>
<evidence type="ECO:0000259" key="4">
    <source>
        <dbReference type="Pfam" id="PF22725"/>
    </source>
</evidence>
<proteinExistence type="inferred from homology"/>
<evidence type="ECO:0000313" key="5">
    <source>
        <dbReference type="EMBL" id="MDQ7246571.1"/>
    </source>
</evidence>
<evidence type="ECO:0000259" key="3">
    <source>
        <dbReference type="Pfam" id="PF01408"/>
    </source>
</evidence>
<keyword evidence="6" id="KW-1185">Reference proteome</keyword>
<feature type="domain" description="GFO/IDH/MocA-like oxidoreductase" evidence="4">
    <location>
        <begin position="128"/>
        <end position="248"/>
    </location>
</feature>
<dbReference type="GO" id="GO:0050112">
    <property type="term" value="F:inositol 2-dehydrogenase (NAD+) activity"/>
    <property type="evidence" value="ECO:0007669"/>
    <property type="project" value="UniProtKB-EC"/>
</dbReference>
<comment type="similarity">
    <text evidence="1">Belongs to the Gfo/Idh/MocA family.</text>
</comment>
<dbReference type="EMBL" id="JAUYVI010000001">
    <property type="protein sequence ID" value="MDQ7246571.1"/>
    <property type="molecule type" value="Genomic_DNA"/>
</dbReference>
<evidence type="ECO:0000256" key="2">
    <source>
        <dbReference type="ARBA" id="ARBA00023002"/>
    </source>
</evidence>
<dbReference type="InterPro" id="IPR036291">
    <property type="entry name" value="NAD(P)-bd_dom_sf"/>
</dbReference>
<evidence type="ECO:0000313" key="6">
    <source>
        <dbReference type="Proteomes" id="UP001230156"/>
    </source>
</evidence>
<reference evidence="6" key="1">
    <citation type="submission" date="2023-08" db="EMBL/GenBank/DDBJ databases">
        <title>Rhodospirillaceae gen. nov., a novel taxon isolated from the Yangtze River Yuezi River estuary sludge.</title>
        <authorList>
            <person name="Ruan L."/>
        </authorList>
    </citation>
    <scope>NUCLEOTIDE SEQUENCE [LARGE SCALE GENOMIC DNA]</scope>
    <source>
        <strain evidence="6">R-7</strain>
    </source>
</reference>
<dbReference type="InterPro" id="IPR055170">
    <property type="entry name" value="GFO_IDH_MocA-like_dom"/>
</dbReference>
<dbReference type="SUPFAM" id="SSF55347">
    <property type="entry name" value="Glyceraldehyde-3-phosphate dehydrogenase-like, C-terminal domain"/>
    <property type="match status" value="1"/>
</dbReference>
<dbReference type="InterPro" id="IPR030827">
    <property type="entry name" value="Myo_inos_IolG"/>
</dbReference>
<dbReference type="Pfam" id="PF01408">
    <property type="entry name" value="GFO_IDH_MocA"/>
    <property type="match status" value="1"/>
</dbReference>
<dbReference type="NCBIfam" id="TIGR04380">
    <property type="entry name" value="myo_inos_iolG"/>
    <property type="match status" value="1"/>
</dbReference>
<sequence>MLEIALIGAGRIGQIHGRNIAAHPGAKLRWVTDVNAEAAGKLASALGAQSGTDARKAIEDPAVKAVAICSSTDTHAEMIELAAKAGKAIFCEKPIDLSLERVDQCLATVRKAGVTMMIGFNRRFDASFAALHEGVRSGKIGKLETLIVTSRDPGPPPIGYIKVSGGLFRDMMIHDFDIVSWILGEMPTEVYATASNLVDPEIGKAGDIDTAMVVLKTKSGAIAQISNSRRAVYGYDQRIEAFGSKGMLQAGNQVANTVTFSGEPGVVGEKPLHFFLERYDAAYRTELQHFIDCVLGKAKPATSIEDGRNALALAEAAVQSLKSGVPVKV</sequence>
<gene>
    <name evidence="5" type="primary">iolG</name>
    <name evidence="5" type="ORF">Q8A70_02790</name>
</gene>
<keyword evidence="2 5" id="KW-0560">Oxidoreductase</keyword>
<comment type="caution">
    <text evidence="5">The sequence shown here is derived from an EMBL/GenBank/DDBJ whole genome shotgun (WGS) entry which is preliminary data.</text>
</comment>
<name>A0ABU0YFS1_9PROT</name>
<protein>
    <submittedName>
        <fullName evidence="5">Inositol 2-dehydrogenase</fullName>
        <ecNumber evidence="5">1.1.1.18</ecNumber>
    </submittedName>
</protein>
<organism evidence="5 6">
    <name type="scientific">Dongia sedimenti</name>
    <dbReference type="NCBI Taxonomy" id="3064282"/>
    <lineage>
        <taxon>Bacteria</taxon>
        <taxon>Pseudomonadati</taxon>
        <taxon>Pseudomonadota</taxon>
        <taxon>Alphaproteobacteria</taxon>
        <taxon>Rhodospirillales</taxon>
        <taxon>Dongiaceae</taxon>
        <taxon>Dongia</taxon>
    </lineage>
</organism>
<dbReference type="SUPFAM" id="SSF51735">
    <property type="entry name" value="NAD(P)-binding Rossmann-fold domains"/>
    <property type="match status" value="1"/>
</dbReference>
<dbReference type="PANTHER" id="PTHR42840">
    <property type="entry name" value="NAD(P)-BINDING ROSSMANN-FOLD SUPERFAMILY PROTEIN-RELATED"/>
    <property type="match status" value="1"/>
</dbReference>
<dbReference type="Gene3D" id="3.40.50.720">
    <property type="entry name" value="NAD(P)-binding Rossmann-like Domain"/>
    <property type="match status" value="1"/>
</dbReference>
<dbReference type="Gene3D" id="3.30.360.10">
    <property type="entry name" value="Dihydrodipicolinate Reductase, domain 2"/>
    <property type="match status" value="1"/>
</dbReference>
<dbReference type="RefSeq" id="WP_379953961.1">
    <property type="nucleotide sequence ID" value="NZ_JAUYVI010000001.1"/>
</dbReference>
<dbReference type="PANTHER" id="PTHR42840:SF3">
    <property type="entry name" value="BINDING ROSSMANN FOLD OXIDOREDUCTASE, PUTATIVE (AFU_ORTHOLOGUE AFUA_2G10240)-RELATED"/>
    <property type="match status" value="1"/>
</dbReference>
<evidence type="ECO:0000256" key="1">
    <source>
        <dbReference type="ARBA" id="ARBA00010928"/>
    </source>
</evidence>